<evidence type="ECO:0000256" key="1">
    <source>
        <dbReference type="SAM" id="Phobius"/>
    </source>
</evidence>
<organism evidence="2 3">
    <name type="scientific">Corallincola holothuriorum</name>
    <dbReference type="NCBI Taxonomy" id="2282215"/>
    <lineage>
        <taxon>Bacteria</taxon>
        <taxon>Pseudomonadati</taxon>
        <taxon>Pseudomonadota</taxon>
        <taxon>Gammaproteobacteria</taxon>
        <taxon>Alteromonadales</taxon>
        <taxon>Psychromonadaceae</taxon>
        <taxon>Corallincola</taxon>
    </lineage>
</organism>
<feature type="transmembrane region" description="Helical" evidence="1">
    <location>
        <begin position="20"/>
        <end position="38"/>
    </location>
</feature>
<dbReference type="AlphaFoldDB" id="A0A368NQL5"/>
<comment type="caution">
    <text evidence="2">The sequence shown here is derived from an EMBL/GenBank/DDBJ whole genome shotgun (WGS) entry which is preliminary data.</text>
</comment>
<dbReference type="Proteomes" id="UP000252558">
    <property type="component" value="Unassembled WGS sequence"/>
</dbReference>
<protein>
    <submittedName>
        <fullName evidence="2">Uncharacterized protein</fullName>
    </submittedName>
</protein>
<dbReference type="RefSeq" id="WP_114336764.1">
    <property type="nucleotide sequence ID" value="NZ_QPID01000001.1"/>
</dbReference>
<evidence type="ECO:0000313" key="2">
    <source>
        <dbReference type="EMBL" id="RCU52857.1"/>
    </source>
</evidence>
<evidence type="ECO:0000313" key="3">
    <source>
        <dbReference type="Proteomes" id="UP000252558"/>
    </source>
</evidence>
<accession>A0A368NQL5</accession>
<keyword evidence="1" id="KW-1133">Transmembrane helix</keyword>
<keyword evidence="1" id="KW-0472">Membrane</keyword>
<sequence>MSGYKKTLSPYQKQKYKMALIGAVVAFLAFIIALQGIATLGAGFVSLYGILMCLYNLLLGKFNYDEVDSDIDNRHESAAKTVTNASKQDRQR</sequence>
<reference evidence="2 3" key="1">
    <citation type="submission" date="2018-07" db="EMBL/GenBank/DDBJ databases">
        <title>Corallincola holothuriorum sp. nov., a new facultative anaerobe isolated from sea cucumber Apostichopus japonicus.</title>
        <authorList>
            <person name="Xia H."/>
        </authorList>
    </citation>
    <scope>NUCLEOTIDE SEQUENCE [LARGE SCALE GENOMIC DNA]</scope>
    <source>
        <strain evidence="2 3">C4</strain>
    </source>
</reference>
<name>A0A368NQL5_9GAMM</name>
<gene>
    <name evidence="2" type="ORF">DU002_02520</name>
</gene>
<dbReference type="EMBL" id="QPID01000001">
    <property type="protein sequence ID" value="RCU52857.1"/>
    <property type="molecule type" value="Genomic_DNA"/>
</dbReference>
<keyword evidence="1" id="KW-0812">Transmembrane</keyword>
<proteinExistence type="predicted"/>
<keyword evidence="3" id="KW-1185">Reference proteome</keyword>